<dbReference type="InterPro" id="IPR013096">
    <property type="entry name" value="Cupin_2"/>
</dbReference>
<accession>A0A6I4T0M7</accession>
<evidence type="ECO:0000259" key="1">
    <source>
        <dbReference type="Pfam" id="PF07883"/>
    </source>
</evidence>
<name>A0A6I4T0M7_9SPHN</name>
<dbReference type="EMBL" id="WTYM01000057">
    <property type="protein sequence ID" value="MXO60786.1"/>
    <property type="molecule type" value="Genomic_DNA"/>
</dbReference>
<dbReference type="RefSeq" id="WP_159797263.1">
    <property type="nucleotide sequence ID" value="NZ_WTYM01000057.1"/>
</dbReference>
<sequence length="133" mass="14678">MPRLDTYPIHLGLGATAIEQPEFPRDERAMQWYADYAERHAADGNEARVMAMYTFTESWPMWEMHPAGGEVVLCTAGSMTLHQEFPDGEAAEVTIGPGEYVINPPGTWHTADIDGEASAVFVTAGMGTQHRPR</sequence>
<dbReference type="AlphaFoldDB" id="A0A6I4T0M7"/>
<dbReference type="Pfam" id="PF07883">
    <property type="entry name" value="Cupin_2"/>
    <property type="match status" value="1"/>
</dbReference>
<organism evidence="2 3">
    <name type="scientific">Croceibacterium salegens</name>
    <dbReference type="NCBI Taxonomy" id="1737568"/>
    <lineage>
        <taxon>Bacteria</taxon>
        <taxon>Pseudomonadati</taxon>
        <taxon>Pseudomonadota</taxon>
        <taxon>Alphaproteobacteria</taxon>
        <taxon>Sphingomonadales</taxon>
        <taxon>Erythrobacteraceae</taxon>
        <taxon>Croceibacterium</taxon>
    </lineage>
</organism>
<dbReference type="CDD" id="cd02208">
    <property type="entry name" value="cupin_RmlC-like"/>
    <property type="match status" value="1"/>
</dbReference>
<gene>
    <name evidence="2" type="ORF">GRI89_14680</name>
</gene>
<dbReference type="OrthoDB" id="512358at2"/>
<dbReference type="InterPro" id="IPR011051">
    <property type="entry name" value="RmlC_Cupin_sf"/>
</dbReference>
<reference evidence="2 3" key="1">
    <citation type="submission" date="2019-12" db="EMBL/GenBank/DDBJ databases">
        <title>Genomic-based taxomic classification of the family Erythrobacteraceae.</title>
        <authorList>
            <person name="Xu L."/>
        </authorList>
    </citation>
    <scope>NUCLEOTIDE SEQUENCE [LARGE SCALE GENOMIC DNA]</scope>
    <source>
        <strain evidence="2 3">MCCC 1K01500</strain>
    </source>
</reference>
<dbReference type="SUPFAM" id="SSF51182">
    <property type="entry name" value="RmlC-like cupins"/>
    <property type="match status" value="1"/>
</dbReference>
<proteinExistence type="predicted"/>
<comment type="caution">
    <text evidence="2">The sequence shown here is derived from an EMBL/GenBank/DDBJ whole genome shotgun (WGS) entry which is preliminary data.</text>
</comment>
<dbReference type="InterPro" id="IPR014710">
    <property type="entry name" value="RmlC-like_jellyroll"/>
</dbReference>
<evidence type="ECO:0000313" key="3">
    <source>
        <dbReference type="Proteomes" id="UP000433652"/>
    </source>
</evidence>
<feature type="domain" description="Cupin type-2" evidence="1">
    <location>
        <begin position="62"/>
        <end position="123"/>
    </location>
</feature>
<evidence type="ECO:0000313" key="2">
    <source>
        <dbReference type="EMBL" id="MXO60786.1"/>
    </source>
</evidence>
<keyword evidence="3" id="KW-1185">Reference proteome</keyword>
<protein>
    <submittedName>
        <fullName evidence="2">Cupin domain-containing protein</fullName>
    </submittedName>
</protein>
<dbReference type="Gene3D" id="2.60.120.10">
    <property type="entry name" value="Jelly Rolls"/>
    <property type="match status" value="1"/>
</dbReference>
<dbReference type="Proteomes" id="UP000433652">
    <property type="component" value="Unassembled WGS sequence"/>
</dbReference>